<evidence type="ECO:0000313" key="3">
    <source>
        <dbReference type="Proteomes" id="UP000789390"/>
    </source>
</evidence>
<keyword evidence="1" id="KW-0472">Membrane</keyword>
<dbReference type="EMBL" id="CAKKLH010000316">
    <property type="protein sequence ID" value="CAH0111728.1"/>
    <property type="molecule type" value="Genomic_DNA"/>
</dbReference>
<proteinExistence type="predicted"/>
<name>A0A8J2WU83_9CRUS</name>
<sequence>MTLLAASSLFGVASNQISKKDTISHRDLKFRLEKKENIPMNSIVVASCYFIASAVGCIFGLQFSHLMQEHVPGSLSRDPIN</sequence>
<keyword evidence="1" id="KW-1133">Transmembrane helix</keyword>
<evidence type="ECO:0000256" key="1">
    <source>
        <dbReference type="SAM" id="Phobius"/>
    </source>
</evidence>
<keyword evidence="1" id="KW-0812">Transmembrane</keyword>
<comment type="caution">
    <text evidence="2">The sequence shown here is derived from an EMBL/GenBank/DDBJ whole genome shotgun (WGS) entry which is preliminary data.</text>
</comment>
<reference evidence="2" key="1">
    <citation type="submission" date="2021-11" db="EMBL/GenBank/DDBJ databases">
        <authorList>
            <person name="Schell T."/>
        </authorList>
    </citation>
    <scope>NUCLEOTIDE SEQUENCE</scope>
    <source>
        <strain evidence="2">M5</strain>
    </source>
</reference>
<accession>A0A8J2WU83</accession>
<dbReference type="AlphaFoldDB" id="A0A8J2WU83"/>
<keyword evidence="3" id="KW-1185">Reference proteome</keyword>
<protein>
    <submittedName>
        <fullName evidence="2">Uncharacterized protein</fullName>
    </submittedName>
</protein>
<dbReference type="Proteomes" id="UP000789390">
    <property type="component" value="Unassembled WGS sequence"/>
</dbReference>
<gene>
    <name evidence="2" type="ORF">DGAL_LOCUS15382</name>
</gene>
<evidence type="ECO:0000313" key="2">
    <source>
        <dbReference type="EMBL" id="CAH0111728.1"/>
    </source>
</evidence>
<feature type="transmembrane region" description="Helical" evidence="1">
    <location>
        <begin position="43"/>
        <end position="61"/>
    </location>
</feature>
<organism evidence="2 3">
    <name type="scientific">Daphnia galeata</name>
    <dbReference type="NCBI Taxonomy" id="27404"/>
    <lineage>
        <taxon>Eukaryota</taxon>
        <taxon>Metazoa</taxon>
        <taxon>Ecdysozoa</taxon>
        <taxon>Arthropoda</taxon>
        <taxon>Crustacea</taxon>
        <taxon>Branchiopoda</taxon>
        <taxon>Diplostraca</taxon>
        <taxon>Cladocera</taxon>
        <taxon>Anomopoda</taxon>
        <taxon>Daphniidae</taxon>
        <taxon>Daphnia</taxon>
    </lineage>
</organism>